<dbReference type="AlphaFoldDB" id="A0A917TSE2"/>
<keyword evidence="10" id="KW-1185">Reference proteome</keyword>
<proteinExistence type="inferred from homology"/>
<feature type="domain" description="ABC transmembrane type-1" evidence="8">
    <location>
        <begin position="97"/>
        <end position="288"/>
    </location>
</feature>
<protein>
    <submittedName>
        <fullName evidence="9">Peptide ABC transporter permease</fullName>
    </submittedName>
</protein>
<feature type="transmembrane region" description="Helical" evidence="7">
    <location>
        <begin position="136"/>
        <end position="156"/>
    </location>
</feature>
<comment type="caution">
    <text evidence="9">The sequence shown here is derived from an EMBL/GenBank/DDBJ whole genome shotgun (WGS) entry which is preliminary data.</text>
</comment>
<evidence type="ECO:0000313" key="9">
    <source>
        <dbReference type="EMBL" id="GGM35915.1"/>
    </source>
</evidence>
<name>A0A917TSE2_9ACTN</name>
<sequence length="301" mass="31024">MTATDIPPALTAAAPAAGGAASPGRLAARRFFRHRLAVAGLVMLGLFALAAVVLPWFLGTDPNQVVPTAIRQAPGDGHPLGTDSAGRDVLARLLVGGRISLLVGLSSALVATVIGLTLGAVAGYFGRWVDGILSRFADVVLAFPSLIVIIVVAAFVGPSLPTLILSIGLFGWPTPFRIVRGLTLSLREQDALVAVAGLGAGPARILRRHVVPVVIAPLTVVATLAVAQAILLEATVSFLGLGVPPPTASWGNMLNDAQSLTILETMPWLWLPPGIAIALTVLAVNFVGDGLRDAADPRRGR</sequence>
<dbReference type="SUPFAM" id="SSF161098">
    <property type="entry name" value="MetI-like"/>
    <property type="match status" value="1"/>
</dbReference>
<keyword evidence="3" id="KW-1003">Cell membrane</keyword>
<evidence type="ECO:0000256" key="7">
    <source>
        <dbReference type="RuleBase" id="RU363032"/>
    </source>
</evidence>
<dbReference type="InterPro" id="IPR025966">
    <property type="entry name" value="OppC_N"/>
</dbReference>
<dbReference type="Pfam" id="PF12911">
    <property type="entry name" value="OppC_N"/>
    <property type="match status" value="1"/>
</dbReference>
<evidence type="ECO:0000256" key="6">
    <source>
        <dbReference type="ARBA" id="ARBA00023136"/>
    </source>
</evidence>
<comment type="subcellular location">
    <subcellularLocation>
        <location evidence="1 7">Cell membrane</location>
        <topology evidence="1 7">Multi-pass membrane protein</topology>
    </subcellularLocation>
</comment>
<dbReference type="CDD" id="cd06261">
    <property type="entry name" value="TM_PBP2"/>
    <property type="match status" value="1"/>
</dbReference>
<comment type="similarity">
    <text evidence="7">Belongs to the binding-protein-dependent transport system permease family.</text>
</comment>
<dbReference type="InterPro" id="IPR050366">
    <property type="entry name" value="BP-dependent_transpt_permease"/>
</dbReference>
<feature type="transmembrane region" description="Helical" evidence="7">
    <location>
        <begin position="162"/>
        <end position="179"/>
    </location>
</feature>
<organism evidence="9 10">
    <name type="scientific">Dactylosporangium sucinum</name>
    <dbReference type="NCBI Taxonomy" id="1424081"/>
    <lineage>
        <taxon>Bacteria</taxon>
        <taxon>Bacillati</taxon>
        <taxon>Actinomycetota</taxon>
        <taxon>Actinomycetes</taxon>
        <taxon>Micromonosporales</taxon>
        <taxon>Micromonosporaceae</taxon>
        <taxon>Dactylosporangium</taxon>
    </lineage>
</organism>
<dbReference type="PROSITE" id="PS50928">
    <property type="entry name" value="ABC_TM1"/>
    <property type="match status" value="1"/>
</dbReference>
<feature type="transmembrane region" description="Helical" evidence="7">
    <location>
        <begin position="36"/>
        <end position="58"/>
    </location>
</feature>
<dbReference type="PANTHER" id="PTHR43386:SF1">
    <property type="entry name" value="D,D-DIPEPTIDE TRANSPORT SYSTEM PERMEASE PROTEIN DDPC-RELATED"/>
    <property type="match status" value="1"/>
</dbReference>
<dbReference type="GO" id="GO:0055085">
    <property type="term" value="P:transmembrane transport"/>
    <property type="evidence" value="ECO:0007669"/>
    <property type="project" value="InterPro"/>
</dbReference>
<dbReference type="Gene3D" id="1.10.3720.10">
    <property type="entry name" value="MetI-like"/>
    <property type="match status" value="1"/>
</dbReference>
<dbReference type="InterPro" id="IPR035906">
    <property type="entry name" value="MetI-like_sf"/>
</dbReference>
<dbReference type="PANTHER" id="PTHR43386">
    <property type="entry name" value="OLIGOPEPTIDE TRANSPORT SYSTEM PERMEASE PROTEIN APPC"/>
    <property type="match status" value="1"/>
</dbReference>
<dbReference type="Pfam" id="PF00528">
    <property type="entry name" value="BPD_transp_1"/>
    <property type="match status" value="1"/>
</dbReference>
<dbReference type="RefSeq" id="WP_190251564.1">
    <property type="nucleotide sequence ID" value="NZ_BMPI01000019.1"/>
</dbReference>
<dbReference type="GO" id="GO:0005886">
    <property type="term" value="C:plasma membrane"/>
    <property type="evidence" value="ECO:0007669"/>
    <property type="project" value="UniProtKB-SubCell"/>
</dbReference>
<evidence type="ECO:0000256" key="3">
    <source>
        <dbReference type="ARBA" id="ARBA00022475"/>
    </source>
</evidence>
<evidence type="ECO:0000256" key="1">
    <source>
        <dbReference type="ARBA" id="ARBA00004651"/>
    </source>
</evidence>
<evidence type="ECO:0000256" key="4">
    <source>
        <dbReference type="ARBA" id="ARBA00022692"/>
    </source>
</evidence>
<reference evidence="9" key="2">
    <citation type="submission" date="2020-09" db="EMBL/GenBank/DDBJ databases">
        <authorList>
            <person name="Sun Q."/>
            <person name="Ohkuma M."/>
        </authorList>
    </citation>
    <scope>NUCLEOTIDE SEQUENCE</scope>
    <source>
        <strain evidence="9">JCM 19831</strain>
    </source>
</reference>
<dbReference type="EMBL" id="BMPI01000019">
    <property type="protein sequence ID" value="GGM35915.1"/>
    <property type="molecule type" value="Genomic_DNA"/>
</dbReference>
<keyword evidence="6 7" id="KW-0472">Membrane</keyword>
<evidence type="ECO:0000313" key="10">
    <source>
        <dbReference type="Proteomes" id="UP000642070"/>
    </source>
</evidence>
<keyword evidence="2 7" id="KW-0813">Transport</keyword>
<accession>A0A917TSE2</accession>
<keyword evidence="5 7" id="KW-1133">Transmembrane helix</keyword>
<feature type="transmembrane region" description="Helical" evidence="7">
    <location>
        <begin position="268"/>
        <end position="291"/>
    </location>
</feature>
<evidence type="ECO:0000256" key="2">
    <source>
        <dbReference type="ARBA" id="ARBA00022448"/>
    </source>
</evidence>
<dbReference type="InterPro" id="IPR000515">
    <property type="entry name" value="MetI-like"/>
</dbReference>
<reference evidence="9" key="1">
    <citation type="journal article" date="2014" name="Int. J. Syst. Evol. Microbiol.">
        <title>Complete genome sequence of Corynebacterium casei LMG S-19264T (=DSM 44701T), isolated from a smear-ripened cheese.</title>
        <authorList>
            <consortium name="US DOE Joint Genome Institute (JGI-PGF)"/>
            <person name="Walter F."/>
            <person name="Albersmeier A."/>
            <person name="Kalinowski J."/>
            <person name="Ruckert C."/>
        </authorList>
    </citation>
    <scope>NUCLEOTIDE SEQUENCE</scope>
    <source>
        <strain evidence="9">JCM 19831</strain>
    </source>
</reference>
<evidence type="ECO:0000259" key="8">
    <source>
        <dbReference type="PROSITE" id="PS50928"/>
    </source>
</evidence>
<feature type="transmembrane region" description="Helical" evidence="7">
    <location>
        <begin position="210"/>
        <end position="231"/>
    </location>
</feature>
<gene>
    <name evidence="9" type="ORF">GCM10007977_041730</name>
</gene>
<keyword evidence="4 7" id="KW-0812">Transmembrane</keyword>
<dbReference type="Proteomes" id="UP000642070">
    <property type="component" value="Unassembled WGS sequence"/>
</dbReference>
<evidence type="ECO:0000256" key="5">
    <source>
        <dbReference type="ARBA" id="ARBA00022989"/>
    </source>
</evidence>
<feature type="transmembrane region" description="Helical" evidence="7">
    <location>
        <begin position="99"/>
        <end position="124"/>
    </location>
</feature>